<sequence>MTILMLFLIALVSSILRSFPINLKFHQILKVLTVFTKRFNQHERRWFETMFVLMMAKAKLLVKCNCPEKTKCSGMKTHYRKERLYIQHYFIVPLPNFDEAI</sequence>
<evidence type="ECO:0000313" key="2">
    <source>
        <dbReference type="EMBL" id="CAL8104784.1"/>
    </source>
</evidence>
<accession>A0ABP1QMG0</accession>
<gene>
    <name evidence="2" type="ORF">ODALV1_LOCUS11856</name>
</gene>
<proteinExistence type="predicted"/>
<feature type="chain" id="PRO_5046767904" evidence="1">
    <location>
        <begin position="19"/>
        <end position="101"/>
    </location>
</feature>
<protein>
    <submittedName>
        <fullName evidence="2">Uncharacterized protein</fullName>
    </submittedName>
</protein>
<organism evidence="2 3">
    <name type="scientific">Orchesella dallaii</name>
    <dbReference type="NCBI Taxonomy" id="48710"/>
    <lineage>
        <taxon>Eukaryota</taxon>
        <taxon>Metazoa</taxon>
        <taxon>Ecdysozoa</taxon>
        <taxon>Arthropoda</taxon>
        <taxon>Hexapoda</taxon>
        <taxon>Collembola</taxon>
        <taxon>Entomobryomorpha</taxon>
        <taxon>Entomobryoidea</taxon>
        <taxon>Orchesellidae</taxon>
        <taxon>Orchesellinae</taxon>
        <taxon>Orchesella</taxon>
    </lineage>
</organism>
<evidence type="ECO:0000313" key="3">
    <source>
        <dbReference type="Proteomes" id="UP001642540"/>
    </source>
</evidence>
<name>A0ABP1QMG0_9HEXA</name>
<feature type="signal peptide" evidence="1">
    <location>
        <begin position="1"/>
        <end position="18"/>
    </location>
</feature>
<keyword evidence="1" id="KW-0732">Signal</keyword>
<comment type="caution">
    <text evidence="2">The sequence shown here is derived from an EMBL/GenBank/DDBJ whole genome shotgun (WGS) entry which is preliminary data.</text>
</comment>
<reference evidence="2 3" key="1">
    <citation type="submission" date="2024-08" db="EMBL/GenBank/DDBJ databases">
        <authorList>
            <person name="Cucini C."/>
            <person name="Frati F."/>
        </authorList>
    </citation>
    <scope>NUCLEOTIDE SEQUENCE [LARGE SCALE GENOMIC DNA]</scope>
</reference>
<evidence type="ECO:0000256" key="1">
    <source>
        <dbReference type="SAM" id="SignalP"/>
    </source>
</evidence>
<dbReference type="Proteomes" id="UP001642540">
    <property type="component" value="Unassembled WGS sequence"/>
</dbReference>
<keyword evidence="3" id="KW-1185">Reference proteome</keyword>
<dbReference type="EMBL" id="CAXLJM020000036">
    <property type="protein sequence ID" value="CAL8104784.1"/>
    <property type="molecule type" value="Genomic_DNA"/>
</dbReference>